<name>A0A0R3X0V4_HYDTA</name>
<dbReference type="GO" id="GO:0006364">
    <property type="term" value="P:rRNA processing"/>
    <property type="evidence" value="ECO:0007669"/>
    <property type="project" value="InterPro"/>
</dbReference>
<evidence type="ECO:0000256" key="1">
    <source>
        <dbReference type="SAM" id="MobiDB-lite"/>
    </source>
</evidence>
<dbReference type="STRING" id="6205.A0A0R3X0V4"/>
<gene>
    <name evidence="3" type="ORF">TTAC_LOCUS6775</name>
</gene>
<dbReference type="OrthoDB" id="412781at2759"/>
<sequence>MSSEQLYLGRIKSIEPYYLNISLLYGTKGRVQISDISSPYRAALEQLLSGDVNVGVKKLHEMFSVGQIVRCCLKEGEKAPENFGSLKRRVLELSLNPSRVNRNVRKSLLEPFIPLVGAVSSIEDNGYIIDAGILGLSVFLPFTNTPLRGSFVDGHNIFLASERFSIGSLVEFSIMKESLFGNVARVVRATMLKKQKVPSDSILSFDCLLPGVCIPVRIRSKGLDGMGCDFQSFEVYVPAQHCPLELDHYAINSQVIVCIVSVDHLTKAIVASMLPHFVKVDPGDRQKLFDFKHVKVGTIYDDAVLKRLERNYAYLWLPSLQKCGILLKENAFDLAPAKNWTLQIPENTPIRCRIVDFDLFLNMPVISCRRHVLESRFLAFGDVTVGTTVTVTVRKFSKRGVLVRLAGKIRGIIPFMHLSDAPVKEPQDRFKVGSKITTFVLGIDREKEELQLTAKKSLMSSSVPILGSSKMVKAWEEVESIEQTRVKHLLVTAFVVHSSEKGVLVRGMNDVRGWIPRRQTFVDDRQSVETFFSKGETLLLRVIKRFKQDSRSPDKPSMQFLLSQILDPTEVRRPLPPANTAVSIGEVYYCRVDAVTSGSLLVSLCPTSAADAAVVSKATLPFSHLSDSISITQLARQWRLACFQPNVMLSINADSSSSTPTPIVVIGLTAAEVMVSAKPSLVAAAAGHKMGSKSGFVRSFEQLVVGSQWLGWVAHHKDYGVFVEFPGGLRGLVPTRYISDRRAQRDITWPLLLPTGATVEAKVVEVSAQQQRFLLSLRLMDTYTSAEEQYVEGAIAQTRRYLDECRWICSHVKDFSKMSNFALGEVVHLQVDGITEEAVTGRVSAVAGGDGDRVPAAALLSNTEGVECVVGGVYPAVVTLPNLESGCLEVSLLPWLLRAVRQRTDGQFAADAMQVRPGQSIESSVVSLGNGRDVVVVALKQQALGHLAVLPARRFFNDLIGGNAWALSQVNRVTVRRRKSRQTAVGGVTMDAGTMSLSPVLLEQLIIPNTHLSEVVFIGLKGRAALFRLPHTRNSREIRARLICRLVDLVPTGKAARKFLHSPPACGTIFRNAIVVNAPSTMTLEGKGGARLPLSRRVARISFVQKDPELGDLVCAMFLGASGLSWRLLLANNTRGLLHFSCMSKSHIVGASSLPNTPSMQFPLHPKNSIWLTCRIIDVVHDQGIVAEAADDEAEVKAEGKTKPKIAEGDEIVPVEDDEDVHYKAPLKVFYVSTEASDLRNWNPEKYQELDLKLGIPMLGFIKHRLKKILLVSLNYKTDAVVPYSSAFLRSSQRVGSMVQIILTSLKPLRGRLANEPVRQRSASTSDTLAKPDEAPEPKRRRMVSLNARTCSSIGPTIGDVRGRYADFFSPLPAEEEQHSLQNENKGIEMKELCQEPVTSASCSLLTSLENESRLAKVAEATMLSGEAGHPLPRISSVEEYEVAIRNSPQNPHLWTLYAAHHQAAGDIDRARTVLQRALDSPSSNIDGADGFTGSILISSLRLESSVVAAASVGVERRVGSAPAAPLLDAVIARIEQLDREVVTRRAISDLSTAGLHSYAENMAKKFVRHHSALPEAWLTLVRARFRSGNVAGAREAQRNAGQTLRLSQLLQFATGCARLEFEFGDVDRAIKLIEEQLAAHPHKRLIYINYIQLLMSAGKSAEAEYWFERPL</sequence>
<protein>
    <submittedName>
        <fullName evidence="5">Programmed cell death 11</fullName>
    </submittedName>
</protein>
<accession>A0A0R3X0V4</accession>
<feature type="domain" description="S1 motif" evidence="2">
    <location>
        <begin position="706"/>
        <end position="778"/>
    </location>
</feature>
<evidence type="ECO:0000313" key="3">
    <source>
        <dbReference type="EMBL" id="VDM31041.1"/>
    </source>
</evidence>
<dbReference type="EMBL" id="UYWX01020322">
    <property type="protein sequence ID" value="VDM31041.1"/>
    <property type="molecule type" value="Genomic_DNA"/>
</dbReference>
<dbReference type="WBParaSite" id="TTAC_0000679001-mRNA-1">
    <property type="protein sequence ID" value="TTAC_0000679001-mRNA-1"/>
    <property type="gene ID" value="TTAC_0000679001"/>
</dbReference>
<dbReference type="SUPFAM" id="SSF48452">
    <property type="entry name" value="TPR-like"/>
    <property type="match status" value="1"/>
</dbReference>
<reference evidence="5" key="1">
    <citation type="submission" date="2016-03" db="UniProtKB">
        <authorList>
            <consortium name="WormBaseParasite"/>
        </authorList>
    </citation>
    <scope>IDENTIFICATION</scope>
</reference>
<dbReference type="Gene3D" id="2.40.50.140">
    <property type="entry name" value="Nucleic acid-binding proteins"/>
    <property type="match status" value="4"/>
</dbReference>
<dbReference type="GO" id="GO:0003723">
    <property type="term" value="F:RNA binding"/>
    <property type="evidence" value="ECO:0007669"/>
    <property type="project" value="TreeGrafter"/>
</dbReference>
<dbReference type="SMART" id="SM00316">
    <property type="entry name" value="S1"/>
    <property type="match status" value="4"/>
</dbReference>
<reference evidence="3 4" key="2">
    <citation type="submission" date="2018-11" db="EMBL/GenBank/DDBJ databases">
        <authorList>
            <consortium name="Pathogen Informatics"/>
        </authorList>
    </citation>
    <scope>NUCLEOTIDE SEQUENCE [LARGE SCALE GENOMIC DNA]</scope>
</reference>
<feature type="region of interest" description="Disordered" evidence="1">
    <location>
        <begin position="1314"/>
        <end position="1341"/>
    </location>
</feature>
<keyword evidence="4" id="KW-1185">Reference proteome</keyword>
<evidence type="ECO:0000313" key="5">
    <source>
        <dbReference type="WBParaSite" id="TTAC_0000679001-mRNA-1"/>
    </source>
</evidence>
<dbReference type="InterPro" id="IPR003029">
    <property type="entry name" value="S1_domain"/>
</dbReference>
<dbReference type="SUPFAM" id="SSF50249">
    <property type="entry name" value="Nucleic acid-binding proteins"/>
    <property type="match status" value="3"/>
</dbReference>
<dbReference type="Pfam" id="PF13432">
    <property type="entry name" value="TPR_16"/>
    <property type="match status" value="1"/>
</dbReference>
<feature type="domain" description="S1 motif" evidence="2">
    <location>
        <begin position="4"/>
        <end position="96"/>
    </location>
</feature>
<organism evidence="5">
    <name type="scientific">Hydatigena taeniaeformis</name>
    <name type="common">Feline tapeworm</name>
    <name type="synonym">Taenia taeniaeformis</name>
    <dbReference type="NCBI Taxonomy" id="6205"/>
    <lineage>
        <taxon>Eukaryota</taxon>
        <taxon>Metazoa</taxon>
        <taxon>Spiralia</taxon>
        <taxon>Lophotrochozoa</taxon>
        <taxon>Platyhelminthes</taxon>
        <taxon>Cestoda</taxon>
        <taxon>Eucestoda</taxon>
        <taxon>Cyclophyllidea</taxon>
        <taxon>Taeniidae</taxon>
        <taxon>Hydatigera</taxon>
    </lineage>
</organism>
<dbReference type="PROSITE" id="PS50126">
    <property type="entry name" value="S1"/>
    <property type="match status" value="3"/>
</dbReference>
<dbReference type="InterPro" id="IPR045209">
    <property type="entry name" value="Rrp5"/>
</dbReference>
<dbReference type="GO" id="GO:0032040">
    <property type="term" value="C:small-subunit processome"/>
    <property type="evidence" value="ECO:0007669"/>
    <property type="project" value="TreeGrafter"/>
</dbReference>
<dbReference type="FunFam" id="2.40.50.140:FF:000103">
    <property type="entry name" value="protein RRP5 homolog"/>
    <property type="match status" value="1"/>
</dbReference>
<dbReference type="PANTHER" id="PTHR23270:SF10">
    <property type="entry name" value="PROTEIN RRP5 HOMOLOG"/>
    <property type="match status" value="1"/>
</dbReference>
<evidence type="ECO:0000313" key="4">
    <source>
        <dbReference type="Proteomes" id="UP000274429"/>
    </source>
</evidence>
<dbReference type="PANTHER" id="PTHR23270">
    <property type="entry name" value="PROGRAMMED CELL DEATH PROTEIN 11 PRE-RRNA PROCESSING PROTEIN RRP5"/>
    <property type="match status" value="1"/>
</dbReference>
<dbReference type="InterPro" id="IPR057302">
    <property type="entry name" value="Rrp5_S1"/>
</dbReference>
<proteinExistence type="predicted"/>
<dbReference type="Proteomes" id="UP000274429">
    <property type="component" value="Unassembled WGS sequence"/>
</dbReference>
<evidence type="ECO:0000259" key="2">
    <source>
        <dbReference type="PROSITE" id="PS50126"/>
    </source>
</evidence>
<feature type="domain" description="S1 motif" evidence="2">
    <location>
        <begin position="381"/>
        <end position="455"/>
    </location>
</feature>
<dbReference type="Pfam" id="PF23459">
    <property type="entry name" value="S1_RRP5"/>
    <property type="match status" value="1"/>
</dbReference>
<dbReference type="Gene3D" id="1.25.40.10">
    <property type="entry name" value="Tetratricopeptide repeat domain"/>
    <property type="match status" value="1"/>
</dbReference>
<dbReference type="InterPro" id="IPR011990">
    <property type="entry name" value="TPR-like_helical_dom_sf"/>
</dbReference>
<dbReference type="InterPro" id="IPR012340">
    <property type="entry name" value="NA-bd_OB-fold"/>
</dbReference>